<gene>
    <name evidence="2" type="ORF">MELLADRAFT_113347</name>
</gene>
<name>F4S9K6_MELLP</name>
<dbReference type="InParanoid" id="F4S9K6"/>
<dbReference type="Proteomes" id="UP000001072">
    <property type="component" value="Unassembled WGS sequence"/>
</dbReference>
<reference evidence="3" key="1">
    <citation type="journal article" date="2011" name="Proc. Natl. Acad. Sci. U.S.A.">
        <title>Obligate biotrophy features unraveled by the genomic analysis of rust fungi.</title>
        <authorList>
            <person name="Duplessis S."/>
            <person name="Cuomo C.A."/>
            <person name="Lin Y.-C."/>
            <person name="Aerts A."/>
            <person name="Tisserant E."/>
            <person name="Veneault-Fourrey C."/>
            <person name="Joly D.L."/>
            <person name="Hacquard S."/>
            <person name="Amselem J."/>
            <person name="Cantarel B.L."/>
            <person name="Chiu R."/>
            <person name="Coutinho P.M."/>
            <person name="Feau N."/>
            <person name="Field M."/>
            <person name="Frey P."/>
            <person name="Gelhaye E."/>
            <person name="Goldberg J."/>
            <person name="Grabherr M.G."/>
            <person name="Kodira C.D."/>
            <person name="Kohler A."/>
            <person name="Kuees U."/>
            <person name="Lindquist E.A."/>
            <person name="Lucas S.M."/>
            <person name="Mago R."/>
            <person name="Mauceli E."/>
            <person name="Morin E."/>
            <person name="Murat C."/>
            <person name="Pangilinan J.L."/>
            <person name="Park R."/>
            <person name="Pearson M."/>
            <person name="Quesneville H."/>
            <person name="Rouhier N."/>
            <person name="Sakthikumar S."/>
            <person name="Salamov A.A."/>
            <person name="Schmutz J."/>
            <person name="Selles B."/>
            <person name="Shapiro H."/>
            <person name="Tanguay P."/>
            <person name="Tuskan G.A."/>
            <person name="Henrissat B."/>
            <person name="Van de Peer Y."/>
            <person name="Rouze P."/>
            <person name="Ellis J.G."/>
            <person name="Dodds P.N."/>
            <person name="Schein J.E."/>
            <person name="Zhong S."/>
            <person name="Hamelin R.C."/>
            <person name="Grigoriev I.V."/>
            <person name="Szabo L.J."/>
            <person name="Martin F."/>
        </authorList>
    </citation>
    <scope>NUCLEOTIDE SEQUENCE [LARGE SCALE GENOMIC DNA]</scope>
    <source>
        <strain evidence="3">98AG31 / pathotype 3-4-7</strain>
    </source>
</reference>
<dbReference type="VEuPathDB" id="FungiDB:MELLADRAFT_113347"/>
<evidence type="ECO:0000313" key="2">
    <source>
        <dbReference type="EMBL" id="EGF98684.1"/>
    </source>
</evidence>
<dbReference type="GeneID" id="18924952"/>
<dbReference type="AlphaFoldDB" id="F4S9K6"/>
<protein>
    <submittedName>
        <fullName evidence="2">Secreted protein</fullName>
    </submittedName>
</protein>
<keyword evidence="3" id="KW-1185">Reference proteome</keyword>
<sequence>MIHISFKICFIISCLLVHCLKANQDQHVTVQCNGAFAIPDSKTGVCQQEIPKKKKYSCDLSSCSLNSHLWVPMNNCQLFQSPIKDFSNQQCREYAWTGYDYDCINPGTYKYTCPYTPQNIPSMICRYCLEVPLGIL</sequence>
<dbReference type="EMBL" id="GL883171">
    <property type="protein sequence ID" value="EGF98684.1"/>
    <property type="molecule type" value="Genomic_DNA"/>
</dbReference>
<dbReference type="HOGENOM" id="CLU_150810_0_0_1"/>
<keyword evidence="1" id="KW-0732">Signal</keyword>
<dbReference type="KEGG" id="mlr:MELLADRAFT_113347"/>
<accession>F4S9K6</accession>
<feature type="signal peptide" evidence="1">
    <location>
        <begin position="1"/>
        <end position="22"/>
    </location>
</feature>
<organism evidence="3">
    <name type="scientific">Melampsora larici-populina (strain 98AG31 / pathotype 3-4-7)</name>
    <name type="common">Poplar leaf rust fungus</name>
    <dbReference type="NCBI Taxonomy" id="747676"/>
    <lineage>
        <taxon>Eukaryota</taxon>
        <taxon>Fungi</taxon>
        <taxon>Dikarya</taxon>
        <taxon>Basidiomycota</taxon>
        <taxon>Pucciniomycotina</taxon>
        <taxon>Pucciniomycetes</taxon>
        <taxon>Pucciniales</taxon>
        <taxon>Melampsoraceae</taxon>
        <taxon>Melampsora</taxon>
    </lineage>
</organism>
<evidence type="ECO:0000313" key="3">
    <source>
        <dbReference type="Proteomes" id="UP000001072"/>
    </source>
</evidence>
<proteinExistence type="predicted"/>
<feature type="chain" id="PRO_5003321377" evidence="1">
    <location>
        <begin position="23"/>
        <end position="136"/>
    </location>
</feature>
<evidence type="ECO:0000256" key="1">
    <source>
        <dbReference type="SAM" id="SignalP"/>
    </source>
</evidence>
<dbReference type="RefSeq" id="XP_007418087.1">
    <property type="nucleotide sequence ID" value="XM_007418025.1"/>
</dbReference>